<keyword evidence="3" id="KW-0238">DNA-binding</keyword>
<dbReference type="FunFam" id="2.20.25.80:FF:000009">
    <property type="entry name" value="WRKY transcription factor 53"/>
    <property type="match status" value="1"/>
</dbReference>
<keyword evidence="4" id="KW-0804">Transcription</keyword>
<protein>
    <submittedName>
        <fullName evidence="9">Putative WRKY transcription factor 53</fullName>
    </submittedName>
</protein>
<dbReference type="Pfam" id="PF03106">
    <property type="entry name" value="WRKY"/>
    <property type="match status" value="1"/>
</dbReference>
<dbReference type="PANTHER" id="PTHR32096:SF133">
    <property type="entry name" value="WRKY TRANSCRIPTION FACTOR 41-RELATED"/>
    <property type="match status" value="1"/>
</dbReference>
<feature type="compositionally biased region" description="Polar residues" evidence="7">
    <location>
        <begin position="68"/>
        <end position="88"/>
    </location>
</feature>
<dbReference type="PANTHER" id="PTHR32096">
    <property type="entry name" value="WRKY TRANSCRIPTION FACTOR 30-RELATED-RELATED"/>
    <property type="match status" value="1"/>
</dbReference>
<evidence type="ECO:0000256" key="5">
    <source>
        <dbReference type="ARBA" id="ARBA00023242"/>
    </source>
</evidence>
<dbReference type="GO" id="GO:0010193">
    <property type="term" value="P:response to ozone"/>
    <property type="evidence" value="ECO:0007669"/>
    <property type="project" value="UniProtKB-ARBA"/>
</dbReference>
<dbReference type="GO" id="GO:0003700">
    <property type="term" value="F:DNA-binding transcription factor activity"/>
    <property type="evidence" value="ECO:0007669"/>
    <property type="project" value="InterPro"/>
</dbReference>
<dbReference type="GO" id="GO:0042542">
    <property type="term" value="P:response to hydrogen peroxide"/>
    <property type="evidence" value="ECO:0007669"/>
    <property type="project" value="UniProtKB-ARBA"/>
</dbReference>
<feature type="region of interest" description="Disordered" evidence="7">
    <location>
        <begin position="66"/>
        <end position="106"/>
    </location>
</feature>
<evidence type="ECO:0000256" key="3">
    <source>
        <dbReference type="ARBA" id="ARBA00023125"/>
    </source>
</evidence>
<keyword evidence="5" id="KW-0539">Nucleus</keyword>
<dbReference type="InterPro" id="IPR044810">
    <property type="entry name" value="WRKY_plant"/>
</dbReference>
<comment type="subcellular location">
    <subcellularLocation>
        <location evidence="1">Nucleus</location>
    </subcellularLocation>
</comment>
<organism evidence="9 10">
    <name type="scientific">Morella rubra</name>
    <name type="common">Chinese bayberry</name>
    <dbReference type="NCBI Taxonomy" id="262757"/>
    <lineage>
        <taxon>Eukaryota</taxon>
        <taxon>Viridiplantae</taxon>
        <taxon>Streptophyta</taxon>
        <taxon>Embryophyta</taxon>
        <taxon>Tracheophyta</taxon>
        <taxon>Spermatophyta</taxon>
        <taxon>Magnoliopsida</taxon>
        <taxon>eudicotyledons</taxon>
        <taxon>Gunneridae</taxon>
        <taxon>Pentapetalae</taxon>
        <taxon>rosids</taxon>
        <taxon>fabids</taxon>
        <taxon>Fagales</taxon>
        <taxon>Myricaceae</taxon>
        <taxon>Morella</taxon>
    </lineage>
</organism>
<comment type="similarity">
    <text evidence="6">Belongs to the WRKY group III family.</text>
</comment>
<dbReference type="SMART" id="SM00774">
    <property type="entry name" value="WRKY"/>
    <property type="match status" value="1"/>
</dbReference>
<evidence type="ECO:0000256" key="6">
    <source>
        <dbReference type="ARBA" id="ARBA00060850"/>
    </source>
</evidence>
<evidence type="ECO:0000256" key="4">
    <source>
        <dbReference type="ARBA" id="ARBA00023163"/>
    </source>
</evidence>
<dbReference type="InterPro" id="IPR003657">
    <property type="entry name" value="WRKY_dom"/>
</dbReference>
<evidence type="ECO:0000313" key="9">
    <source>
        <dbReference type="EMBL" id="KAB1219593.1"/>
    </source>
</evidence>
<proteinExistence type="inferred from homology"/>
<dbReference type="Proteomes" id="UP000516437">
    <property type="component" value="Chromosome 3"/>
</dbReference>
<accession>A0A6A1W3V5</accession>
<sequence length="357" mass="40023">MEKTIHWESKTLLSELNQGKELAKQLMNHLHPSSSHETREFLVEKILSSYEKALSSLNWGAHVGEPKPSSNLLESPSSFANGSPWSEGSDQDSKHKDVSKKRKTLMPRWTEQMKVRSGTGLEGPLGDGYSWRKYGQKDILGANFPRSYYRCSHRHGQGCLATKQVQKSEEDPTIFEVTYKGRHTCSQASRLNMAAATVIEERLKEKKSHFHPQQRQHEEKPLEEIVSMPGAGLMVKTEDLDTREDDVFPYFSFPTTPIGSENVDNNIFSEAILESNFCMGSLSPTFISPATSDSNMFSLSPCHMNSYGLGHNVQTSESDLTDIISAPTSVPNSPIGNLDLSLDLDPDFPFDIREFFS</sequence>
<name>A0A6A1W3V5_9ROSI</name>
<dbReference type="GO" id="GO:0000976">
    <property type="term" value="F:transcription cis-regulatory region binding"/>
    <property type="evidence" value="ECO:0007669"/>
    <property type="project" value="TreeGrafter"/>
</dbReference>
<dbReference type="PROSITE" id="PS50811">
    <property type="entry name" value="WRKY"/>
    <property type="match status" value="1"/>
</dbReference>
<comment type="caution">
    <text evidence="9">The sequence shown here is derived from an EMBL/GenBank/DDBJ whole genome shotgun (WGS) entry which is preliminary data.</text>
</comment>
<dbReference type="OrthoDB" id="1888929at2759"/>
<evidence type="ECO:0000256" key="2">
    <source>
        <dbReference type="ARBA" id="ARBA00023015"/>
    </source>
</evidence>
<reference evidence="9 10" key="1">
    <citation type="journal article" date="2019" name="Plant Biotechnol. J.">
        <title>The red bayberry genome and genetic basis of sex determination.</title>
        <authorList>
            <person name="Jia H.M."/>
            <person name="Jia H.J."/>
            <person name="Cai Q.L."/>
            <person name="Wang Y."/>
            <person name="Zhao H.B."/>
            <person name="Yang W.F."/>
            <person name="Wang G.Y."/>
            <person name="Li Y.H."/>
            <person name="Zhan D.L."/>
            <person name="Shen Y.T."/>
            <person name="Niu Q.F."/>
            <person name="Chang L."/>
            <person name="Qiu J."/>
            <person name="Zhao L."/>
            <person name="Xie H.B."/>
            <person name="Fu W.Y."/>
            <person name="Jin J."/>
            <person name="Li X.W."/>
            <person name="Jiao Y."/>
            <person name="Zhou C.C."/>
            <person name="Tu T."/>
            <person name="Chai C.Y."/>
            <person name="Gao J.L."/>
            <person name="Fan L.J."/>
            <person name="van de Weg E."/>
            <person name="Wang J.Y."/>
            <person name="Gao Z.S."/>
        </authorList>
    </citation>
    <scope>NUCLEOTIDE SEQUENCE [LARGE SCALE GENOMIC DNA]</scope>
    <source>
        <tissue evidence="9">Leaves</tissue>
    </source>
</reference>
<dbReference type="Gene3D" id="2.20.25.80">
    <property type="entry name" value="WRKY domain"/>
    <property type="match status" value="1"/>
</dbReference>
<feature type="domain" description="WRKY" evidence="8">
    <location>
        <begin position="120"/>
        <end position="183"/>
    </location>
</feature>
<dbReference type="GO" id="GO:0009751">
    <property type="term" value="P:response to salicylic acid"/>
    <property type="evidence" value="ECO:0007669"/>
    <property type="project" value="UniProtKB-ARBA"/>
</dbReference>
<dbReference type="AlphaFoldDB" id="A0A6A1W3V5"/>
<dbReference type="InterPro" id="IPR036576">
    <property type="entry name" value="WRKY_dom_sf"/>
</dbReference>
<dbReference type="EMBL" id="RXIC02000021">
    <property type="protein sequence ID" value="KAB1219593.1"/>
    <property type="molecule type" value="Genomic_DNA"/>
</dbReference>
<evidence type="ECO:0000256" key="1">
    <source>
        <dbReference type="ARBA" id="ARBA00004123"/>
    </source>
</evidence>
<keyword evidence="10" id="KW-1185">Reference proteome</keyword>
<gene>
    <name evidence="9" type="ORF">CJ030_MR3G011147</name>
</gene>
<evidence type="ECO:0000313" key="10">
    <source>
        <dbReference type="Proteomes" id="UP000516437"/>
    </source>
</evidence>
<dbReference type="GO" id="GO:0010150">
    <property type="term" value="P:leaf senescence"/>
    <property type="evidence" value="ECO:0007669"/>
    <property type="project" value="UniProtKB-ARBA"/>
</dbReference>
<dbReference type="GO" id="GO:0005634">
    <property type="term" value="C:nucleus"/>
    <property type="evidence" value="ECO:0007669"/>
    <property type="project" value="UniProtKB-SubCell"/>
</dbReference>
<evidence type="ECO:0000259" key="8">
    <source>
        <dbReference type="PROSITE" id="PS50811"/>
    </source>
</evidence>
<keyword evidence="2" id="KW-0805">Transcription regulation</keyword>
<evidence type="ECO:0000256" key="7">
    <source>
        <dbReference type="SAM" id="MobiDB-lite"/>
    </source>
</evidence>
<dbReference type="SUPFAM" id="SSF118290">
    <property type="entry name" value="WRKY DNA-binding domain"/>
    <property type="match status" value="1"/>
</dbReference>